<evidence type="ECO:0000313" key="7">
    <source>
        <dbReference type="EMBL" id="ASV74706.1"/>
    </source>
</evidence>
<dbReference type="EMBL" id="CP018477">
    <property type="protein sequence ID" value="ASV74706.1"/>
    <property type="molecule type" value="Genomic_DNA"/>
</dbReference>
<dbReference type="InterPro" id="IPR051913">
    <property type="entry name" value="GH2_Domain-Containing"/>
</dbReference>
<dbReference type="GO" id="GO:0005975">
    <property type="term" value="P:carbohydrate metabolic process"/>
    <property type="evidence" value="ECO:0007669"/>
    <property type="project" value="InterPro"/>
</dbReference>
<keyword evidence="4" id="KW-0732">Signal</keyword>
<evidence type="ECO:0000259" key="5">
    <source>
        <dbReference type="Pfam" id="PF00703"/>
    </source>
</evidence>
<dbReference type="Gene3D" id="3.20.20.80">
    <property type="entry name" value="Glycosidases"/>
    <property type="match status" value="1"/>
</dbReference>
<evidence type="ECO:0000256" key="4">
    <source>
        <dbReference type="SAM" id="SignalP"/>
    </source>
</evidence>
<dbReference type="SUPFAM" id="SSF49785">
    <property type="entry name" value="Galactose-binding domain-like"/>
    <property type="match status" value="1"/>
</dbReference>
<dbReference type="InterPro" id="IPR013783">
    <property type="entry name" value="Ig-like_fold"/>
</dbReference>
<evidence type="ECO:0000259" key="6">
    <source>
        <dbReference type="Pfam" id="PF02836"/>
    </source>
</evidence>
<name>A0A286RFG8_9BACT</name>
<dbReference type="KEGG" id="ttf:THTE_2104"/>
<feature type="signal peptide" evidence="4">
    <location>
        <begin position="1"/>
        <end position="28"/>
    </location>
</feature>
<dbReference type="OrthoDB" id="9762066at2"/>
<dbReference type="InterPro" id="IPR006102">
    <property type="entry name" value="Ig-like_GH2"/>
</dbReference>
<evidence type="ECO:0000256" key="1">
    <source>
        <dbReference type="ARBA" id="ARBA00007401"/>
    </source>
</evidence>
<keyword evidence="3 7" id="KW-0326">Glycosidase</keyword>
<evidence type="ECO:0000256" key="3">
    <source>
        <dbReference type="ARBA" id="ARBA00023295"/>
    </source>
</evidence>
<dbReference type="Proteomes" id="UP000215086">
    <property type="component" value="Chromosome"/>
</dbReference>
<dbReference type="InterPro" id="IPR017853">
    <property type="entry name" value="GH"/>
</dbReference>
<dbReference type="Gene3D" id="2.60.40.10">
    <property type="entry name" value="Immunoglobulins"/>
    <property type="match status" value="1"/>
</dbReference>
<dbReference type="InterPro" id="IPR036156">
    <property type="entry name" value="Beta-gal/glucu_dom_sf"/>
</dbReference>
<dbReference type="InterPro" id="IPR006103">
    <property type="entry name" value="Glyco_hydro_2_cat"/>
</dbReference>
<gene>
    <name evidence="7" type="ORF">THTE_2104</name>
</gene>
<dbReference type="Pfam" id="PF00703">
    <property type="entry name" value="Glyco_hydro_2"/>
    <property type="match status" value="1"/>
</dbReference>
<dbReference type="SUPFAM" id="SSF51445">
    <property type="entry name" value="(Trans)glycosidases"/>
    <property type="match status" value="1"/>
</dbReference>
<organism evidence="7 8">
    <name type="scientific">Thermogutta terrifontis</name>
    <dbReference type="NCBI Taxonomy" id="1331910"/>
    <lineage>
        <taxon>Bacteria</taxon>
        <taxon>Pseudomonadati</taxon>
        <taxon>Planctomycetota</taxon>
        <taxon>Planctomycetia</taxon>
        <taxon>Pirellulales</taxon>
        <taxon>Thermoguttaceae</taxon>
        <taxon>Thermogutta</taxon>
    </lineage>
</organism>
<sequence>MERPYMLSSLCRVLLLAVLLLLPHSAGAEERNHRETISLDGVWELAKGRMDTIPNDFPSRVPVPGLVDLAEPQFQEVGTEESFRYREAFWYRRSFRLDGEVPSLVRLKINKACYGMRVYLNGQLVGEHLPSFTPAVFDVTPYIKGRAEENVLVVRVGAHRRALPPGIPDGWDFEKVRYIPGIYDSVQLILSEKPEILHVQTVPDLRHERVRLYVTLGQQKQPVETVIQCTIREARSGRVVAEQEVPAIHIAPGEEREVELTVPIPECHPWTPEDPFLYEAVISTSGDTQRFRFGMREFRFDPQTKMAMLNGRIYPLRGTNVCIYRFFEDPARGNLPWKEDWIRRLHQTFRTMHWNFARYCIGFPPEKWYDIADEVGLLIQDEFPIWYLGQWPEELGHEELAREYAAWMRERWNHPSVVIWDAQNETRTEETGKAIREVRHLDRSGRPWDNGWAAPQDPLDVFESHPYPFFSPKGKNEPSKFRLSQLAGKPKRPDVEGGLRGSVQLNAGNNPVIINEYGWLWLNRDGSPTTLSRPNYDAFLGPNASTEERRRFYAYTIAAMTEFWRAGREVAGVMHFCGLGYSRPDGETSDNFVDLHNLVLEPHFVRRVGDAFSPVIAILDFWNEEVTAGVTVEVPVVVLNDRWQNWSGTVRLALVPESGFQDGAEKLAPVVAERSCRLEPVDRQSFTVSIQVPSRAGIFYLVAELTDDDGRPVRSVRRVEITKP</sequence>
<comment type="similarity">
    <text evidence="1">Belongs to the glycosyl hydrolase 2 family.</text>
</comment>
<dbReference type="Gene3D" id="2.60.120.260">
    <property type="entry name" value="Galactose-binding domain-like"/>
    <property type="match status" value="1"/>
</dbReference>
<evidence type="ECO:0000313" key="8">
    <source>
        <dbReference type="Proteomes" id="UP000215086"/>
    </source>
</evidence>
<feature type="domain" description="Glycoside hydrolase family 2 catalytic" evidence="6">
    <location>
        <begin position="337"/>
        <end position="444"/>
    </location>
</feature>
<keyword evidence="8" id="KW-1185">Reference proteome</keyword>
<accession>A0A286RFG8</accession>
<dbReference type="RefSeq" id="WP_095414952.1">
    <property type="nucleotide sequence ID" value="NZ_CP018477.1"/>
</dbReference>
<dbReference type="EC" id="3.2.1.23" evidence="7"/>
<proteinExistence type="inferred from homology"/>
<evidence type="ECO:0000256" key="2">
    <source>
        <dbReference type="ARBA" id="ARBA00022801"/>
    </source>
</evidence>
<dbReference type="GO" id="GO:0004565">
    <property type="term" value="F:beta-galactosidase activity"/>
    <property type="evidence" value="ECO:0007669"/>
    <property type="project" value="UniProtKB-EC"/>
</dbReference>
<dbReference type="PANTHER" id="PTHR42732:SF1">
    <property type="entry name" value="BETA-MANNOSIDASE"/>
    <property type="match status" value="1"/>
</dbReference>
<reference evidence="7 8" key="1">
    <citation type="journal article" name="Front. Microbiol.">
        <title>Sugar Metabolism of the First Thermophilic Planctomycete Thermogutta terrifontis: Comparative Genomic and Transcriptomic Approaches.</title>
        <authorList>
            <person name="Elcheninov A.G."/>
            <person name="Menzel P."/>
            <person name="Gudbergsdottir S.R."/>
            <person name="Slesarev A.I."/>
            <person name="Kadnikov V.V."/>
            <person name="Krogh A."/>
            <person name="Bonch-Osmolovskaya E.A."/>
            <person name="Peng X."/>
            <person name="Kublanov I.V."/>
        </authorList>
    </citation>
    <scope>NUCLEOTIDE SEQUENCE [LARGE SCALE GENOMIC DNA]</scope>
    <source>
        <strain evidence="7 8">R1</strain>
    </source>
</reference>
<dbReference type="Pfam" id="PF02836">
    <property type="entry name" value="Glyco_hydro_2_C"/>
    <property type="match status" value="1"/>
</dbReference>
<protein>
    <submittedName>
        <fullName evidence="7">Beta-galactosidase</fullName>
        <ecNumber evidence="7">3.2.1.23</ecNumber>
    </submittedName>
</protein>
<feature type="domain" description="Glycoside hydrolase family 2 immunoglobulin-like beta-sandwich" evidence="5">
    <location>
        <begin position="196"/>
        <end position="296"/>
    </location>
</feature>
<keyword evidence="2 7" id="KW-0378">Hydrolase</keyword>
<dbReference type="PANTHER" id="PTHR42732">
    <property type="entry name" value="BETA-GALACTOSIDASE"/>
    <property type="match status" value="1"/>
</dbReference>
<dbReference type="AlphaFoldDB" id="A0A286RFG8"/>
<dbReference type="SUPFAM" id="SSF49303">
    <property type="entry name" value="beta-Galactosidase/glucuronidase domain"/>
    <property type="match status" value="1"/>
</dbReference>
<dbReference type="InterPro" id="IPR008979">
    <property type="entry name" value="Galactose-bd-like_sf"/>
</dbReference>
<feature type="chain" id="PRO_5012154256" evidence="4">
    <location>
        <begin position="29"/>
        <end position="724"/>
    </location>
</feature>